<name>A0A0D0B9D2_9AGAR</name>
<keyword evidence="3" id="KW-1185">Reference proteome</keyword>
<evidence type="ECO:0000256" key="1">
    <source>
        <dbReference type="SAM" id="MobiDB-lite"/>
    </source>
</evidence>
<reference evidence="2 3" key="1">
    <citation type="submission" date="2014-04" db="EMBL/GenBank/DDBJ databases">
        <title>Evolutionary Origins and Diversification of the Mycorrhizal Mutualists.</title>
        <authorList>
            <consortium name="DOE Joint Genome Institute"/>
            <consortium name="Mycorrhizal Genomics Consortium"/>
            <person name="Kohler A."/>
            <person name="Kuo A."/>
            <person name="Nagy L.G."/>
            <person name="Floudas D."/>
            <person name="Copeland A."/>
            <person name="Barry K.W."/>
            <person name="Cichocki N."/>
            <person name="Veneault-Fourrey C."/>
            <person name="LaButti K."/>
            <person name="Lindquist E.A."/>
            <person name="Lipzen A."/>
            <person name="Lundell T."/>
            <person name="Morin E."/>
            <person name="Murat C."/>
            <person name="Riley R."/>
            <person name="Ohm R."/>
            <person name="Sun H."/>
            <person name="Tunlid A."/>
            <person name="Henrissat B."/>
            <person name="Grigoriev I.V."/>
            <person name="Hibbett D.S."/>
            <person name="Martin F."/>
        </authorList>
    </citation>
    <scope>NUCLEOTIDE SEQUENCE [LARGE SCALE GENOMIC DNA]</scope>
    <source>
        <strain evidence="2 3">FD-317 M1</strain>
    </source>
</reference>
<evidence type="ECO:0000313" key="3">
    <source>
        <dbReference type="Proteomes" id="UP000053593"/>
    </source>
</evidence>
<dbReference type="EMBL" id="KN834883">
    <property type="protein sequence ID" value="KIK50831.1"/>
    <property type="molecule type" value="Genomic_DNA"/>
</dbReference>
<feature type="region of interest" description="Disordered" evidence="1">
    <location>
        <begin position="1"/>
        <end position="57"/>
    </location>
</feature>
<gene>
    <name evidence="2" type="ORF">GYMLUDRAFT_252629</name>
</gene>
<proteinExistence type="predicted"/>
<sequence length="146" mass="15965">MSTSKRTHLGFLKERYQSLEGAVDPPPESGPSFPSKKRRLNPGTHSPLLESSNSSAAYPASAGRIIQESSNVPDVIFMNQDLPSMEGQTLDQKYQEAFHQEIINSLIDQTTSEGGNSDPHLFDSVLLSSTVKKATTNALFTANELR</sequence>
<dbReference type="Proteomes" id="UP000053593">
    <property type="component" value="Unassembled WGS sequence"/>
</dbReference>
<dbReference type="AlphaFoldDB" id="A0A0D0B9D2"/>
<dbReference type="HOGENOM" id="CLU_1777652_0_0_1"/>
<evidence type="ECO:0000313" key="2">
    <source>
        <dbReference type="EMBL" id="KIK50831.1"/>
    </source>
</evidence>
<organism evidence="2 3">
    <name type="scientific">Collybiopsis luxurians FD-317 M1</name>
    <dbReference type="NCBI Taxonomy" id="944289"/>
    <lineage>
        <taxon>Eukaryota</taxon>
        <taxon>Fungi</taxon>
        <taxon>Dikarya</taxon>
        <taxon>Basidiomycota</taxon>
        <taxon>Agaricomycotina</taxon>
        <taxon>Agaricomycetes</taxon>
        <taxon>Agaricomycetidae</taxon>
        <taxon>Agaricales</taxon>
        <taxon>Marasmiineae</taxon>
        <taxon>Omphalotaceae</taxon>
        <taxon>Collybiopsis</taxon>
        <taxon>Collybiopsis luxurians</taxon>
    </lineage>
</organism>
<protein>
    <submittedName>
        <fullName evidence="2">Uncharacterized protein</fullName>
    </submittedName>
</protein>
<accession>A0A0D0B9D2</accession>